<reference evidence="3 4" key="1">
    <citation type="submission" date="2018-08" db="EMBL/GenBank/DDBJ databases">
        <title>Aphanomyces genome sequencing and annotation.</title>
        <authorList>
            <person name="Minardi D."/>
            <person name="Oidtmann B."/>
            <person name="Van Der Giezen M."/>
            <person name="Studholme D.J."/>
        </authorList>
    </citation>
    <scope>NUCLEOTIDE SEQUENCE [LARGE SCALE GENOMIC DNA]</scope>
    <source>
        <strain evidence="3 4">D2</strain>
    </source>
</reference>
<accession>A0A397CEY2</accession>
<dbReference type="CDD" id="cd09917">
    <property type="entry name" value="F-box_SF"/>
    <property type="match status" value="1"/>
</dbReference>
<evidence type="ECO:0000313" key="4">
    <source>
        <dbReference type="Proteomes" id="UP000266643"/>
    </source>
</evidence>
<comment type="caution">
    <text evidence="3">The sequence shown here is derived from an EMBL/GenBank/DDBJ whole genome shotgun (WGS) entry which is preliminary data.</text>
</comment>
<dbReference type="SMART" id="SM01204">
    <property type="entry name" value="FIST_C"/>
    <property type="match status" value="1"/>
</dbReference>
<feature type="region of interest" description="Disordered" evidence="1">
    <location>
        <begin position="1"/>
        <end position="41"/>
    </location>
</feature>
<proteinExistence type="predicted"/>
<dbReference type="VEuPathDB" id="FungiDB:H257_04351"/>
<evidence type="ECO:0000313" key="3">
    <source>
        <dbReference type="EMBL" id="RHY45373.1"/>
    </source>
</evidence>
<dbReference type="InterPro" id="IPR019494">
    <property type="entry name" value="FIST_C"/>
</dbReference>
<dbReference type="EMBL" id="QUTD01008654">
    <property type="protein sequence ID" value="RHY45373.1"/>
    <property type="molecule type" value="Genomic_DNA"/>
</dbReference>
<dbReference type="SUPFAM" id="SSF81383">
    <property type="entry name" value="F-box domain"/>
    <property type="match status" value="1"/>
</dbReference>
<organism evidence="3 4">
    <name type="scientific">Aphanomyces astaci</name>
    <name type="common">Crayfish plague agent</name>
    <dbReference type="NCBI Taxonomy" id="112090"/>
    <lineage>
        <taxon>Eukaryota</taxon>
        <taxon>Sar</taxon>
        <taxon>Stramenopiles</taxon>
        <taxon>Oomycota</taxon>
        <taxon>Saprolegniomycetes</taxon>
        <taxon>Saprolegniales</taxon>
        <taxon>Verrucalvaceae</taxon>
        <taxon>Aphanomyces</taxon>
    </lineage>
</organism>
<feature type="domain" description="FIST C-domain" evidence="2">
    <location>
        <begin position="369"/>
        <end position="520"/>
    </location>
</feature>
<evidence type="ECO:0000256" key="1">
    <source>
        <dbReference type="SAM" id="MobiDB-lite"/>
    </source>
</evidence>
<dbReference type="AlphaFoldDB" id="A0A397CEY2"/>
<dbReference type="PANTHER" id="PTHR14939:SF5">
    <property type="entry name" value="F-BOX ONLY PROTEIN 22"/>
    <property type="match status" value="1"/>
</dbReference>
<dbReference type="PANTHER" id="PTHR14939">
    <property type="entry name" value="F-BOX ONLY PROTEIN 22"/>
    <property type="match status" value="1"/>
</dbReference>
<protein>
    <recommendedName>
        <fullName evidence="2">FIST C-domain domain-containing protein</fullName>
    </recommendedName>
</protein>
<dbReference type="Proteomes" id="UP000266643">
    <property type="component" value="Unassembled WGS sequence"/>
</dbReference>
<sequence>MTRNARGAKAVPTSSAKSKHKGKGGASTKRAAAHPGKSRRKGTLPFPEEVLLLVLPYLTWRDTYRVCGVSRTWQAAHEASLKHASLVWTSYVFQGDSWDEILDMLQPQEPVFATPLVPQMAWVVVSGQPHTFRRMSGWKKLLDVITGRHLLPATCQLVCAYSDAGMIGHLSGEGIPPAELQEDMIGDGMAIGITVGHLPHTSVTLTIPEKDEIKAAVRDIQAATAPSACAGVGLPHDTSSAILLSTNFHQSVNLVRSLHYLHPSLGSSVVGGLVSFTDRCVPLVYRHSSFDTSTRTWQSHLEPATNLIVGFSGRVRATPFVSLGFTVCSPILQCAGSVEDESFELLRMYDAVHVVGPTSTTSTQIVIDPLEVLRDLPSPHVLLHLYMAESVAALETFLAAPTSMLSGGVTRIEVMCDVDKGILLSHSTGDPSDHWPVGSYGVFCAQTVAAARQDFLASLHHAQATVAAADGVAVGALTFPCVARGFPFYEHPNVEADMFDTVFPNVPLTGVFVGGEIGPVAIPGGHCLASAPEVQQLTTCGALFYTMPL</sequence>
<name>A0A397CEY2_APHAT</name>
<gene>
    <name evidence="3" type="ORF">DYB30_000829</name>
</gene>
<evidence type="ECO:0000259" key="2">
    <source>
        <dbReference type="SMART" id="SM01204"/>
    </source>
</evidence>
<dbReference type="InterPro" id="IPR036047">
    <property type="entry name" value="F-box-like_dom_sf"/>
</dbReference>